<protein>
    <submittedName>
        <fullName evidence="10">TonB-linked SusC/RagA family outer membrane protein</fullName>
    </submittedName>
</protein>
<feature type="domain" description="TonB-dependent receptor plug" evidence="9">
    <location>
        <begin position="115"/>
        <end position="222"/>
    </location>
</feature>
<gene>
    <name evidence="10" type="ORF">EV200_103389</name>
</gene>
<keyword evidence="3 7" id="KW-1134">Transmembrane beta strand</keyword>
<proteinExistence type="inferred from homology"/>
<dbReference type="SUPFAM" id="SSF56935">
    <property type="entry name" value="Porins"/>
    <property type="match status" value="1"/>
</dbReference>
<dbReference type="Proteomes" id="UP000295684">
    <property type="component" value="Unassembled WGS sequence"/>
</dbReference>
<evidence type="ECO:0000256" key="6">
    <source>
        <dbReference type="ARBA" id="ARBA00023237"/>
    </source>
</evidence>
<dbReference type="InterPro" id="IPR012910">
    <property type="entry name" value="Plug_dom"/>
</dbReference>
<comment type="similarity">
    <text evidence="7">Belongs to the TonB-dependent receptor family.</text>
</comment>
<dbReference type="InterPro" id="IPR039426">
    <property type="entry name" value="TonB-dep_rcpt-like"/>
</dbReference>
<keyword evidence="4 7" id="KW-0812">Transmembrane</keyword>
<keyword evidence="8" id="KW-0732">Signal</keyword>
<dbReference type="RefSeq" id="WP_132531455.1">
    <property type="nucleotide sequence ID" value="NZ_BMJO01000004.1"/>
</dbReference>
<dbReference type="Pfam" id="PF13715">
    <property type="entry name" value="CarbopepD_reg_2"/>
    <property type="match status" value="1"/>
</dbReference>
<dbReference type="SUPFAM" id="SSF49464">
    <property type="entry name" value="Carboxypeptidase regulatory domain-like"/>
    <property type="match status" value="1"/>
</dbReference>
<keyword evidence="5 7" id="KW-0472">Membrane</keyword>
<evidence type="ECO:0000256" key="8">
    <source>
        <dbReference type="SAM" id="SignalP"/>
    </source>
</evidence>
<dbReference type="InterPro" id="IPR037066">
    <property type="entry name" value="Plug_dom_sf"/>
</dbReference>
<dbReference type="GO" id="GO:0009279">
    <property type="term" value="C:cell outer membrane"/>
    <property type="evidence" value="ECO:0007669"/>
    <property type="project" value="UniProtKB-SubCell"/>
</dbReference>
<dbReference type="InterPro" id="IPR036942">
    <property type="entry name" value="Beta-barrel_TonB_sf"/>
</dbReference>
<evidence type="ECO:0000259" key="9">
    <source>
        <dbReference type="Pfam" id="PF07715"/>
    </source>
</evidence>
<evidence type="ECO:0000256" key="7">
    <source>
        <dbReference type="PROSITE-ProRule" id="PRU01360"/>
    </source>
</evidence>
<feature type="chain" id="PRO_5020623283" evidence="8">
    <location>
        <begin position="21"/>
        <end position="1053"/>
    </location>
</feature>
<organism evidence="10 11">
    <name type="scientific">Pedobacter psychrotolerans</name>
    <dbReference type="NCBI Taxonomy" id="1843235"/>
    <lineage>
        <taxon>Bacteria</taxon>
        <taxon>Pseudomonadati</taxon>
        <taxon>Bacteroidota</taxon>
        <taxon>Sphingobacteriia</taxon>
        <taxon>Sphingobacteriales</taxon>
        <taxon>Sphingobacteriaceae</taxon>
        <taxon>Pedobacter</taxon>
    </lineage>
</organism>
<evidence type="ECO:0000256" key="1">
    <source>
        <dbReference type="ARBA" id="ARBA00004571"/>
    </source>
</evidence>
<dbReference type="NCBIfam" id="TIGR04057">
    <property type="entry name" value="SusC_RagA_signa"/>
    <property type="match status" value="1"/>
</dbReference>
<dbReference type="NCBIfam" id="TIGR04056">
    <property type="entry name" value="OMP_RagA_SusC"/>
    <property type="match status" value="1"/>
</dbReference>
<dbReference type="Gene3D" id="2.40.170.20">
    <property type="entry name" value="TonB-dependent receptor, beta-barrel domain"/>
    <property type="match status" value="1"/>
</dbReference>
<accession>A0A4R2HHD2</accession>
<evidence type="ECO:0000256" key="5">
    <source>
        <dbReference type="ARBA" id="ARBA00023136"/>
    </source>
</evidence>
<dbReference type="OrthoDB" id="9768177at2"/>
<evidence type="ECO:0000313" key="10">
    <source>
        <dbReference type="EMBL" id="TCO27056.1"/>
    </source>
</evidence>
<reference evidence="10 11" key="1">
    <citation type="submission" date="2019-03" db="EMBL/GenBank/DDBJ databases">
        <title>Genomic Encyclopedia of Type Strains, Phase IV (KMG-IV): sequencing the most valuable type-strain genomes for metagenomic binning, comparative biology and taxonomic classification.</title>
        <authorList>
            <person name="Goeker M."/>
        </authorList>
    </citation>
    <scope>NUCLEOTIDE SEQUENCE [LARGE SCALE GENOMIC DNA]</scope>
    <source>
        <strain evidence="10 11">DSM 103236</strain>
    </source>
</reference>
<dbReference type="InterPro" id="IPR023996">
    <property type="entry name" value="TonB-dep_OMP_SusC/RagA"/>
</dbReference>
<comment type="subcellular location">
    <subcellularLocation>
        <location evidence="1 7">Cell outer membrane</location>
        <topology evidence="1 7">Multi-pass membrane protein</topology>
    </subcellularLocation>
</comment>
<name>A0A4R2HHD2_9SPHI</name>
<evidence type="ECO:0000256" key="2">
    <source>
        <dbReference type="ARBA" id="ARBA00022448"/>
    </source>
</evidence>
<dbReference type="Pfam" id="PF07715">
    <property type="entry name" value="Plug"/>
    <property type="match status" value="1"/>
</dbReference>
<dbReference type="Gene3D" id="2.60.40.1120">
    <property type="entry name" value="Carboxypeptidase-like, regulatory domain"/>
    <property type="match status" value="1"/>
</dbReference>
<keyword evidence="2 7" id="KW-0813">Transport</keyword>
<sequence length="1053" mass="114854">MKKLLQSLFVLMFFAFNAMAQDRTINGTVTSTEDGIPLPGVSVKAVGAQTVAVTNSEGKYSIRISSSVQSLQFSYLGFTTKTINVTSSSIINVGLVNDAQSLSDVVVVAYGTQKKEALTGSVAQLSKADLEDRPLTNVNSALSGMAPGIQSTAGSGQPGSSGSIRIRGIGSINASSAPLYVVDGVPYDGSIANLNMNDVENVSVLKDASSSALYGSRAANGVVIITTSKGKKGKESLNLALSQGFSTRGIPEYDRVDAFEYYPLAWQAYRNSLVYPASGTGQAPAAAGAAASNAIKGLLGYNPFNVADNAIVGADGSINPNAALKYNDFDWTEPLERLGKRTDVNLNYSGGNEKSDYFASFGYLNDKGYVVRSDFSRYTGRVNVNTTPLSWFKTGLNLSANITKSNQASTGASSYNNIFFFARNIGPIYPVYEHNASGDFVLDANGNKVYDLGAVRGAGGSPGRHVIQETLLNSDLFRRNVISARTYGEVRFLKDFTFTPTISVDVTNNDASTYDNKIVGDGAPGGRATKNAATQTSYTFNQILKYAKTFSKNNIEVLAGHENYNFKYDYLTGSRNTQVLDGNTELGNFTTTSNLNSYLNRYTIESYLSQVNYNYDGKYFLNGSFRADGSSKFSTETRWGNFFSVGGAWLITAEKFMENLSAINYLKLRASYGSVGNDRILDADGNETYYNYQSFYNLNNNNAAEPGLLLNSLPTPNLQWETNYSSDIALEFAMFNNRLRGTVEAFDRRSSNLLFNVPLPVSAGIATISRNVGTMYNRGFEIQLGGDIIKKKDFNWDATLNWSLTRNKITQMPPEQPGIISGTKKLEVGHSIYDYYTRIWAGIDPTDGLSLYVRDPKIAVSNPSQTRVINGVDYTTNQSNALLDYTGDTAIPDFYGSFNNNIRYKNFQFSFLINYSVGGKVYDSAYASLMSYSSSNYGSALHVDALNAWKNPGDNTNVPRLDVVASNNNNVTSSRWLIDASYLSLRTATLSYTLPKEWVSKVDMKNARIYVSGENLFLLSKRKGMDPSYAYTGVTSNNYSPTRTVSIGLNVAF</sequence>
<dbReference type="EMBL" id="SLWO01000003">
    <property type="protein sequence ID" value="TCO27056.1"/>
    <property type="molecule type" value="Genomic_DNA"/>
</dbReference>
<dbReference type="AlphaFoldDB" id="A0A4R2HHD2"/>
<feature type="signal peptide" evidence="8">
    <location>
        <begin position="1"/>
        <end position="20"/>
    </location>
</feature>
<keyword evidence="6 7" id="KW-0998">Cell outer membrane</keyword>
<dbReference type="Gene3D" id="2.170.130.10">
    <property type="entry name" value="TonB-dependent receptor, plug domain"/>
    <property type="match status" value="1"/>
</dbReference>
<comment type="caution">
    <text evidence="10">The sequence shown here is derived from an EMBL/GenBank/DDBJ whole genome shotgun (WGS) entry which is preliminary data.</text>
</comment>
<evidence type="ECO:0000313" key="11">
    <source>
        <dbReference type="Proteomes" id="UP000295684"/>
    </source>
</evidence>
<dbReference type="InterPro" id="IPR008969">
    <property type="entry name" value="CarboxyPept-like_regulatory"/>
</dbReference>
<evidence type="ECO:0000256" key="4">
    <source>
        <dbReference type="ARBA" id="ARBA00022692"/>
    </source>
</evidence>
<dbReference type="InterPro" id="IPR023997">
    <property type="entry name" value="TonB-dep_OMP_SusC/RagA_CS"/>
</dbReference>
<dbReference type="PROSITE" id="PS52016">
    <property type="entry name" value="TONB_DEPENDENT_REC_3"/>
    <property type="match status" value="1"/>
</dbReference>
<evidence type="ECO:0000256" key="3">
    <source>
        <dbReference type="ARBA" id="ARBA00022452"/>
    </source>
</evidence>